<proteinExistence type="predicted"/>
<gene>
    <name evidence="1" type="ORF">HV823_11945</name>
</gene>
<evidence type="ECO:0000313" key="1">
    <source>
        <dbReference type="EMBL" id="NVP55965.1"/>
    </source>
</evidence>
<dbReference type="Proteomes" id="UP000659172">
    <property type="component" value="Unassembled WGS sequence"/>
</dbReference>
<organism evidence="1 2">
    <name type="scientific">Mycoplana rhizolycopersici</name>
    <dbReference type="NCBI Taxonomy" id="2746702"/>
    <lineage>
        <taxon>Bacteria</taxon>
        <taxon>Pseudomonadati</taxon>
        <taxon>Pseudomonadota</taxon>
        <taxon>Alphaproteobacteria</taxon>
        <taxon>Hyphomicrobiales</taxon>
        <taxon>Rhizobiaceae</taxon>
        <taxon>Mycoplana</taxon>
    </lineage>
</organism>
<comment type="caution">
    <text evidence="1">The sequence shown here is derived from an EMBL/GenBank/DDBJ whole genome shotgun (WGS) entry which is preliminary data.</text>
</comment>
<dbReference type="Pfam" id="PF11367">
    <property type="entry name" value="Tail_completion_gp17"/>
    <property type="match status" value="1"/>
</dbReference>
<accession>A0ABX2QE52</accession>
<reference evidence="1 2" key="1">
    <citation type="submission" date="2020-06" db="EMBL/GenBank/DDBJ databases">
        <title>Rhizobium sp.nov. isolated from the tomato plant.</title>
        <authorList>
            <person name="Thin K.K."/>
            <person name="Zhang X."/>
            <person name="He S."/>
        </authorList>
    </citation>
    <scope>NUCLEOTIDE SEQUENCE [LARGE SCALE GENOMIC DNA]</scope>
    <source>
        <strain evidence="1 2">DBTS2</strain>
    </source>
</reference>
<keyword evidence="2" id="KW-1185">Reference proteome</keyword>
<dbReference type="EMBL" id="JABXYK010000006">
    <property type="protein sequence ID" value="NVP55965.1"/>
    <property type="molecule type" value="Genomic_DNA"/>
</dbReference>
<sequence length="121" mass="13185">MEEEITALLAGVAGGRRHWFQAPQDAPRPYVVMQRITGRANYHMKGPSGYVLSRVQIDCYADTRTEAKVTARAVTAALSGYRGGTIQGMFLDGQRDLPAADAGDVSSLFRTSIDFTIHHGD</sequence>
<name>A0ABX2QE52_9HYPH</name>
<protein>
    <submittedName>
        <fullName evidence="1">DUF3168 domain-containing protein</fullName>
    </submittedName>
</protein>
<dbReference type="RefSeq" id="WP_176949946.1">
    <property type="nucleotide sequence ID" value="NZ_JABXYK010000006.1"/>
</dbReference>
<evidence type="ECO:0000313" key="2">
    <source>
        <dbReference type="Proteomes" id="UP000659172"/>
    </source>
</evidence>
<dbReference type="InterPro" id="IPR021508">
    <property type="entry name" value="Gp17-like"/>
</dbReference>